<sequence>MSTNNSDHGPTNSHSQPPTNEELTGDDDVDFHLDIVDGEDPSRPVTDDKNEFNPYPSGPGPLPRTMRFVRLIDGTWALIERGNVGGWISAEETINLDEVR</sequence>
<dbReference type="GeneID" id="37289047"/>
<feature type="region of interest" description="Disordered" evidence="1">
    <location>
        <begin position="1"/>
        <end position="64"/>
    </location>
</feature>
<reference evidence="2 3" key="1">
    <citation type="submission" date="2018-07" db="EMBL/GenBank/DDBJ databases">
        <title>Genome sequences of Haloplanus sp. CBA1112.</title>
        <authorList>
            <person name="Kim Y.B."/>
            <person name="Roh S.W."/>
        </authorList>
    </citation>
    <scope>NUCLEOTIDE SEQUENCE [LARGE SCALE GENOMIC DNA]</scope>
    <source>
        <strain evidence="2 3">CBA1112</strain>
        <plasmid evidence="3">pcba1112-02</plasmid>
    </source>
</reference>
<protein>
    <submittedName>
        <fullName evidence="2">Uncharacterized protein</fullName>
    </submittedName>
</protein>
<evidence type="ECO:0000313" key="3">
    <source>
        <dbReference type="Proteomes" id="UP000252985"/>
    </source>
</evidence>
<feature type="compositionally biased region" description="Basic and acidic residues" evidence="1">
    <location>
        <begin position="30"/>
        <end position="51"/>
    </location>
</feature>
<evidence type="ECO:0000313" key="2">
    <source>
        <dbReference type="EMBL" id="AXG11939.1"/>
    </source>
</evidence>
<dbReference type="AlphaFoldDB" id="A0A345EIB7"/>
<feature type="compositionally biased region" description="Polar residues" evidence="1">
    <location>
        <begin position="1"/>
        <end position="22"/>
    </location>
</feature>
<evidence type="ECO:0000256" key="1">
    <source>
        <dbReference type="SAM" id="MobiDB-lite"/>
    </source>
</evidence>
<dbReference type="Proteomes" id="UP000252985">
    <property type="component" value="Plasmid pCBA1112-02"/>
</dbReference>
<name>A0A345EIB7_9EURY</name>
<keyword evidence="2" id="KW-0614">Plasmid</keyword>
<proteinExistence type="predicted"/>
<dbReference type="RefSeq" id="WP_114606846.1">
    <property type="nucleotide sequence ID" value="NZ_CP031149.1"/>
</dbReference>
<gene>
    <name evidence="2" type="ORF">DU484_18675</name>
</gene>
<dbReference type="KEGG" id="haq:DU484_18675"/>
<accession>A0A345EIB7</accession>
<organism evidence="2 3">
    <name type="scientific">Haloplanus rubicundus</name>
    <dbReference type="NCBI Taxonomy" id="1547898"/>
    <lineage>
        <taxon>Archaea</taxon>
        <taxon>Methanobacteriati</taxon>
        <taxon>Methanobacteriota</taxon>
        <taxon>Stenosarchaea group</taxon>
        <taxon>Halobacteria</taxon>
        <taxon>Halobacteriales</taxon>
        <taxon>Haloferacaceae</taxon>
        <taxon>Haloplanus</taxon>
    </lineage>
</organism>
<geneLocation type="plasmid" evidence="3">
    <name>pcba1112-02</name>
</geneLocation>
<dbReference type="EMBL" id="CP031149">
    <property type="protein sequence ID" value="AXG11939.1"/>
    <property type="molecule type" value="Genomic_DNA"/>
</dbReference>